<keyword evidence="3" id="KW-1185">Reference proteome</keyword>
<keyword evidence="2" id="KW-0378">Hydrolase</keyword>
<reference evidence="2 3" key="1">
    <citation type="submission" date="2015-02" db="EMBL/GenBank/DDBJ databases">
        <title>Genome Sequencing of Rickettsiales.</title>
        <authorList>
            <person name="Daugherty S.C."/>
            <person name="Su Q."/>
            <person name="Abolude K."/>
            <person name="Beier-Sexton M."/>
            <person name="Carlyon J.A."/>
            <person name="Carter R."/>
            <person name="Day N.P."/>
            <person name="Dumler S.J."/>
            <person name="Dyachenko V."/>
            <person name="Godinez A."/>
            <person name="Kurtti T.J."/>
            <person name="Lichay M."/>
            <person name="Mullins K.E."/>
            <person name="Ott S."/>
            <person name="Pappas-Brown V."/>
            <person name="Paris D.H."/>
            <person name="Patel P."/>
            <person name="Richards A.L."/>
            <person name="Sadzewicz L."/>
            <person name="Sears K."/>
            <person name="Seidman D."/>
            <person name="Sengamalay N."/>
            <person name="Stenos J."/>
            <person name="Tallon L.J."/>
            <person name="Vincent G."/>
            <person name="Fraser C.M."/>
            <person name="Munderloh U."/>
            <person name="Dunning-Hotopp J.C."/>
        </authorList>
    </citation>
    <scope>NUCLEOTIDE SEQUENCE [LARGE SCALE GENOMIC DNA]</scope>
    <source>
        <strain evidence="2 3">RML An4</strain>
    </source>
</reference>
<name>A0A0F3QFF2_RICBE</name>
<dbReference type="InterPro" id="IPR007963">
    <property type="entry name" value="Peptidase_M61_catalytic"/>
</dbReference>
<keyword evidence="2" id="KW-0645">Protease</keyword>
<dbReference type="AlphaFoldDB" id="A0A0F3QFF2"/>
<evidence type="ECO:0000259" key="1">
    <source>
        <dbReference type="Pfam" id="PF05299"/>
    </source>
</evidence>
<dbReference type="Pfam" id="PF05299">
    <property type="entry name" value="Peptidase_M61"/>
    <property type="match status" value="1"/>
</dbReference>
<feature type="domain" description="Peptidase M61 catalytic" evidence="1">
    <location>
        <begin position="281"/>
        <end position="346"/>
    </location>
</feature>
<dbReference type="InterPro" id="IPR027268">
    <property type="entry name" value="Peptidase_M4/M1_CTD_sf"/>
</dbReference>
<keyword evidence="2" id="KW-0031">Aminopeptidase</keyword>
<dbReference type="Proteomes" id="UP000033661">
    <property type="component" value="Unassembled WGS sequence"/>
</dbReference>
<organism evidence="2 3">
    <name type="scientific">Rickettsia bellii str. RML An4</name>
    <dbReference type="NCBI Taxonomy" id="1359193"/>
    <lineage>
        <taxon>Bacteria</taxon>
        <taxon>Pseudomonadati</taxon>
        <taxon>Pseudomonadota</taxon>
        <taxon>Alphaproteobacteria</taxon>
        <taxon>Rickettsiales</taxon>
        <taxon>Rickettsiaceae</taxon>
        <taxon>Rickettsieae</taxon>
        <taxon>Rickettsia</taxon>
        <taxon>belli group</taxon>
    </lineage>
</organism>
<dbReference type="SUPFAM" id="SSF55486">
    <property type="entry name" value="Metalloproteases ('zincins'), catalytic domain"/>
    <property type="match status" value="1"/>
</dbReference>
<evidence type="ECO:0000313" key="3">
    <source>
        <dbReference type="Proteomes" id="UP000033661"/>
    </source>
</evidence>
<dbReference type="PATRIC" id="fig|1359193.3.peg.1107"/>
<protein>
    <submittedName>
        <fullName evidence="2">M61 glycyl aminopeptidase family protein</fullName>
    </submittedName>
</protein>
<sequence length="552" mass="64267">MNLIKKFLIISIILIPTLVLANTYRQINYKITPLNDRPVSAIKVETEIIGDIDGEVILDLPYAWASASYYQQIKNVKLEYPIGKLKFRNQNSNEAIFNIGKINTIRFSYEIYQKASNPLDVHETIIRQNLIHSTGWGLFATPKDLKKEDIVEYNVEWNNIPKAWQTISDYGLSKNIKFKAKQDELFNAIYAAGDLRLYKIVDQKNPVYLSMYGQFDLKDQEIAYYTDKIIKDQRAFFHDNDFPYYLISLVEGDQPMHMGGIALTHSFTAFIPQGLNKQDYTTLLAHEHLHNWIGKKIRNTSDLNYWWSEGFTDYYSRVLTLRSGVITVEEFVEEFNQFFKDYYLSPVINEPNSKIEEDSWRNYAVSKLPYYRGFVFAVYLNNLIKENNKSKSLDNVMLDLFKTAKQKEFSIDYFKQIIKNYIPKGIDKGIDEYIEQGNTIDLSDLMNVLPIEKIKIPFCDLGFDIKTSFDEGIIKGIDIESNAYKAGLRNGNKLIEVSLPKGFDYSDQIATVKTTKGEFKYKPESSNKKDIYRFKPDLSKEDKLKIKRFFNS</sequence>
<accession>A0A0F3QFF2</accession>
<dbReference type="RefSeq" id="WP_231289282.1">
    <property type="nucleotide sequence ID" value="NZ_LAOI01000001.1"/>
</dbReference>
<gene>
    <name evidence="2" type="ORF">RBEAN4_1146</name>
</gene>
<evidence type="ECO:0000313" key="2">
    <source>
        <dbReference type="EMBL" id="KJV90144.1"/>
    </source>
</evidence>
<comment type="caution">
    <text evidence="2">The sequence shown here is derived from an EMBL/GenBank/DDBJ whole genome shotgun (WGS) entry which is preliminary data.</text>
</comment>
<dbReference type="Gene3D" id="1.10.390.10">
    <property type="entry name" value="Neutral Protease Domain 2"/>
    <property type="match status" value="1"/>
</dbReference>
<dbReference type="GO" id="GO:0004177">
    <property type="term" value="F:aminopeptidase activity"/>
    <property type="evidence" value="ECO:0007669"/>
    <property type="project" value="UniProtKB-KW"/>
</dbReference>
<proteinExistence type="predicted"/>
<dbReference type="EMBL" id="LAOI01000001">
    <property type="protein sequence ID" value="KJV90144.1"/>
    <property type="molecule type" value="Genomic_DNA"/>
</dbReference>